<keyword evidence="3 5" id="KW-0238">DNA-binding</keyword>
<reference evidence="8" key="1">
    <citation type="journal article" date="2019" name="Int. J. Syst. Evol. Microbiol.">
        <title>The Global Catalogue of Microorganisms (GCM) 10K type strain sequencing project: providing services to taxonomists for standard genome sequencing and annotation.</title>
        <authorList>
            <consortium name="The Broad Institute Genomics Platform"/>
            <consortium name="The Broad Institute Genome Sequencing Center for Infectious Disease"/>
            <person name="Wu L."/>
            <person name="Ma J."/>
        </authorList>
    </citation>
    <scope>NUCLEOTIDE SEQUENCE [LARGE SCALE GENOMIC DNA]</scope>
    <source>
        <strain evidence="8">JCM 18304</strain>
    </source>
</reference>
<keyword evidence="4" id="KW-0804">Transcription</keyword>
<dbReference type="SUPFAM" id="SSF48452">
    <property type="entry name" value="TPR-like"/>
    <property type="match status" value="3"/>
</dbReference>
<evidence type="ECO:0000256" key="1">
    <source>
        <dbReference type="ARBA" id="ARBA00005820"/>
    </source>
</evidence>
<dbReference type="InterPro" id="IPR036388">
    <property type="entry name" value="WH-like_DNA-bd_sf"/>
</dbReference>
<keyword evidence="8" id="KW-1185">Reference proteome</keyword>
<evidence type="ECO:0000313" key="7">
    <source>
        <dbReference type="EMBL" id="GAA5193260.1"/>
    </source>
</evidence>
<keyword evidence="2" id="KW-0805">Transcription regulation</keyword>
<dbReference type="Gene3D" id="1.10.10.10">
    <property type="entry name" value="Winged helix-like DNA-binding domain superfamily/Winged helix DNA-binding domain"/>
    <property type="match status" value="1"/>
</dbReference>
<dbReference type="InterPro" id="IPR005158">
    <property type="entry name" value="BTAD"/>
</dbReference>
<dbReference type="RefSeq" id="WP_345634352.1">
    <property type="nucleotide sequence ID" value="NZ_BAABJQ010000019.1"/>
</dbReference>
<dbReference type="Pfam" id="PF03704">
    <property type="entry name" value="BTAD"/>
    <property type="match status" value="1"/>
</dbReference>
<dbReference type="InterPro" id="IPR001867">
    <property type="entry name" value="OmpR/PhoB-type_DNA-bd"/>
</dbReference>
<dbReference type="InterPro" id="IPR051677">
    <property type="entry name" value="AfsR-DnrI-RedD_regulator"/>
</dbReference>
<comment type="similarity">
    <text evidence="1">Belongs to the AfsR/DnrI/RedD regulatory family.</text>
</comment>
<dbReference type="SUPFAM" id="SSF52540">
    <property type="entry name" value="P-loop containing nucleoside triphosphate hydrolases"/>
    <property type="match status" value="1"/>
</dbReference>
<dbReference type="EMBL" id="BAABJQ010000019">
    <property type="protein sequence ID" value="GAA5193260.1"/>
    <property type="molecule type" value="Genomic_DNA"/>
</dbReference>
<evidence type="ECO:0000256" key="2">
    <source>
        <dbReference type="ARBA" id="ARBA00023015"/>
    </source>
</evidence>
<dbReference type="CDD" id="cd15831">
    <property type="entry name" value="BTAD"/>
    <property type="match status" value="1"/>
</dbReference>
<dbReference type="PANTHER" id="PTHR35807:SF1">
    <property type="entry name" value="TRANSCRIPTIONAL REGULATOR REDD"/>
    <property type="match status" value="1"/>
</dbReference>
<evidence type="ECO:0000256" key="3">
    <source>
        <dbReference type="ARBA" id="ARBA00023125"/>
    </source>
</evidence>
<dbReference type="SUPFAM" id="SSF46894">
    <property type="entry name" value="C-terminal effector domain of the bipartite response regulators"/>
    <property type="match status" value="1"/>
</dbReference>
<evidence type="ECO:0000256" key="5">
    <source>
        <dbReference type="PROSITE-ProRule" id="PRU01091"/>
    </source>
</evidence>
<feature type="domain" description="OmpR/PhoB-type" evidence="6">
    <location>
        <begin position="1"/>
        <end position="104"/>
    </location>
</feature>
<name>A0ABP9SCF9_9ACTN</name>
<dbReference type="Proteomes" id="UP001501570">
    <property type="component" value="Unassembled WGS sequence"/>
</dbReference>
<dbReference type="InterPro" id="IPR011990">
    <property type="entry name" value="TPR-like_helical_dom_sf"/>
</dbReference>
<dbReference type="Pfam" id="PF00931">
    <property type="entry name" value="NB-ARC"/>
    <property type="match status" value="1"/>
</dbReference>
<dbReference type="InterPro" id="IPR027417">
    <property type="entry name" value="P-loop_NTPase"/>
</dbReference>
<sequence>MSARQPDLWCTLFGGVRAWREDIELTLGPPKQRATLGLLLAAGGQPVTVGQLIGALWDDEPAASAVNQIHRYIGTLRRIFEPAIARRAVGQWLLPVGAGYRLAAPNDLQRFRSLVADAHRSAPPESTTLLVEALRLAAAPPGDEPLRGLPLMVAVEDERVRAAVLAAQHGIRCGMAADVVPGVRGVAAEHPLDEPLQAALIRCLHAAGRSAEALTVYGQTRDRLRDELGADPGPELANAYRAALTSTPAAPVTAVPTVRDPAPAPAQLPAAPPAFAGRAAALVAIGDDGGPVSVISGMAGVGKTTLALHWAHTHAADFPDGQLYVNLRGFDATGRPAEPNDALRDLLQSLGVAPATLPDEAEARGALLRTLLASRRLVIVLDNARDARQVEPLLPGRTDSRVIVTSRNRLASLVARASANLVNLEPFTGDEAAQFLTKRLGPARARGAPRALERLHDACGGLPLALAIVAARGVLNPVFPLDLLASEMTNSVAPLDLLVDDDQEVDLREVLTWSYRALTPDAATALHALAIHPGPDISLAAAVSLTALPAARTRTALTALTAASLLRETAPGRFAYHDLVRRYALEQAATDLVETTTRLLAHYLHSTRTACLQYGRPPLVALPPPAGGVVPESPTGPTDAVHWYQRERAVLQSIVRRAADQGDSWTVLLITQDWRPMSDNIDAPRDLLPYVRLALDAASAVEKHTGGDVPLALIAECHRDAAAKFARSGDLDTARSHYDTALRGFERLGDLTGQANTLRNMAVTLARDPQERMDLAARAVQAARGCGVPLVLCTALSAYGQMQRMAGRPRDAFPAFLEGLALSGQYPGGENLAPQLLAELARNHAAIGDVADAVAFGERALEAARHVNDLMNEVGLLAEHGDALLATGHPSRARRAWQRYLDLSANSGIADSVAHEVGRPAADTARYVRAKLAALPPED</sequence>
<gene>
    <name evidence="7" type="ORF">GCM10023322_54840</name>
</gene>
<feature type="DNA-binding region" description="OmpR/PhoB-type" evidence="5">
    <location>
        <begin position="1"/>
        <end position="104"/>
    </location>
</feature>
<dbReference type="Gene3D" id="3.40.50.300">
    <property type="entry name" value="P-loop containing nucleotide triphosphate hydrolases"/>
    <property type="match status" value="1"/>
</dbReference>
<dbReference type="SMART" id="SM01043">
    <property type="entry name" value="BTAD"/>
    <property type="match status" value="1"/>
</dbReference>
<accession>A0ABP9SCF9</accession>
<evidence type="ECO:0000256" key="4">
    <source>
        <dbReference type="ARBA" id="ARBA00023163"/>
    </source>
</evidence>
<dbReference type="PRINTS" id="PR00364">
    <property type="entry name" value="DISEASERSIST"/>
</dbReference>
<dbReference type="InterPro" id="IPR016032">
    <property type="entry name" value="Sig_transdc_resp-reg_C-effctor"/>
</dbReference>
<organism evidence="7 8">
    <name type="scientific">Rugosimonospora acidiphila</name>
    <dbReference type="NCBI Taxonomy" id="556531"/>
    <lineage>
        <taxon>Bacteria</taxon>
        <taxon>Bacillati</taxon>
        <taxon>Actinomycetota</taxon>
        <taxon>Actinomycetes</taxon>
        <taxon>Micromonosporales</taxon>
        <taxon>Micromonosporaceae</taxon>
        <taxon>Rugosimonospora</taxon>
    </lineage>
</organism>
<dbReference type="InterPro" id="IPR002182">
    <property type="entry name" value="NB-ARC"/>
</dbReference>
<evidence type="ECO:0000313" key="8">
    <source>
        <dbReference type="Proteomes" id="UP001501570"/>
    </source>
</evidence>
<evidence type="ECO:0000259" key="6">
    <source>
        <dbReference type="PROSITE" id="PS51755"/>
    </source>
</evidence>
<dbReference type="PROSITE" id="PS51755">
    <property type="entry name" value="OMPR_PHOB"/>
    <property type="match status" value="1"/>
</dbReference>
<proteinExistence type="inferred from homology"/>
<comment type="caution">
    <text evidence="7">The sequence shown here is derived from an EMBL/GenBank/DDBJ whole genome shotgun (WGS) entry which is preliminary data.</text>
</comment>
<protein>
    <submittedName>
        <fullName evidence="7">BTAD domain-containing putative transcriptional regulator</fullName>
    </submittedName>
</protein>
<dbReference type="PANTHER" id="PTHR35807">
    <property type="entry name" value="TRANSCRIPTIONAL REGULATOR REDD-RELATED"/>
    <property type="match status" value="1"/>
</dbReference>
<dbReference type="Gene3D" id="1.25.40.10">
    <property type="entry name" value="Tetratricopeptide repeat domain"/>
    <property type="match status" value="2"/>
</dbReference>
<dbReference type="SMART" id="SM00862">
    <property type="entry name" value="Trans_reg_C"/>
    <property type="match status" value="1"/>
</dbReference>